<protein>
    <submittedName>
        <fullName evidence="2">Uncharacterized protein</fullName>
    </submittedName>
</protein>
<feature type="compositionally biased region" description="Basic residues" evidence="1">
    <location>
        <begin position="231"/>
        <end position="254"/>
    </location>
</feature>
<evidence type="ECO:0000313" key="2">
    <source>
        <dbReference type="EMBL" id="KAF9733970.1"/>
    </source>
</evidence>
<dbReference type="AlphaFoldDB" id="A0A9P6GGI1"/>
<comment type="caution">
    <text evidence="2">The sequence shown here is derived from an EMBL/GenBank/DDBJ whole genome shotgun (WGS) entry which is preliminary data.</text>
</comment>
<organism evidence="2 3">
    <name type="scientific">Paraphaeosphaeria minitans</name>
    <dbReference type="NCBI Taxonomy" id="565426"/>
    <lineage>
        <taxon>Eukaryota</taxon>
        <taxon>Fungi</taxon>
        <taxon>Dikarya</taxon>
        <taxon>Ascomycota</taxon>
        <taxon>Pezizomycotina</taxon>
        <taxon>Dothideomycetes</taxon>
        <taxon>Pleosporomycetidae</taxon>
        <taxon>Pleosporales</taxon>
        <taxon>Massarineae</taxon>
        <taxon>Didymosphaeriaceae</taxon>
        <taxon>Paraphaeosphaeria</taxon>
    </lineage>
</organism>
<reference evidence="2" key="1">
    <citation type="journal article" date="2020" name="Mol. Plant Microbe Interact.">
        <title>Genome Sequence of the Biocontrol Agent Coniothyrium minitans strain Conio (IMI 134523).</title>
        <authorList>
            <person name="Patel D."/>
            <person name="Shittu T.A."/>
            <person name="Baroncelli R."/>
            <person name="Muthumeenakshi S."/>
            <person name="Osborne T.H."/>
            <person name="Janganan T.K."/>
            <person name="Sreenivasaprasad S."/>
        </authorList>
    </citation>
    <scope>NUCLEOTIDE SEQUENCE</scope>
    <source>
        <strain evidence="2">Conio</strain>
    </source>
</reference>
<gene>
    <name evidence="2" type="ORF">PMIN01_08313</name>
</gene>
<evidence type="ECO:0000313" key="3">
    <source>
        <dbReference type="Proteomes" id="UP000756921"/>
    </source>
</evidence>
<accession>A0A9P6GGI1</accession>
<feature type="compositionally biased region" description="Low complexity" evidence="1">
    <location>
        <begin position="156"/>
        <end position="165"/>
    </location>
</feature>
<dbReference type="Proteomes" id="UP000756921">
    <property type="component" value="Unassembled WGS sequence"/>
</dbReference>
<feature type="region of interest" description="Disordered" evidence="1">
    <location>
        <begin position="40"/>
        <end position="61"/>
    </location>
</feature>
<evidence type="ECO:0000256" key="1">
    <source>
        <dbReference type="SAM" id="MobiDB-lite"/>
    </source>
</evidence>
<feature type="compositionally biased region" description="Basic and acidic residues" evidence="1">
    <location>
        <begin position="274"/>
        <end position="286"/>
    </location>
</feature>
<name>A0A9P6GGI1_9PLEO</name>
<sequence>MCQPCTPWTPWTPWTLALDARDARTRRLLEALQRTVVNPRCNLDEATQPSPPTAPAHRLPQPPPRYPLPIAYCLLPIAHCPLPTAHCPVPIAPCLRRPSSRCSSLARTHARTPASASDCVVVAGTICIVSVPLGRQVTSVPSPARSSRSASKRLRPLSPTAHPLVTTTTHLHPTYTLLRSSQLRCNSILTCPCFTAAAVLFTPPRTCCSRAPKPHARQSTTAPNFLPATRQHQHQHHHHHHHHRRRRRQHHHPRPTLTLPTTASLRTPRRRAHHNDPDSRSEPSAP</sequence>
<feature type="compositionally biased region" description="Pro residues" evidence="1">
    <location>
        <begin position="49"/>
        <end position="61"/>
    </location>
</feature>
<feature type="region of interest" description="Disordered" evidence="1">
    <location>
        <begin position="138"/>
        <end position="165"/>
    </location>
</feature>
<keyword evidence="3" id="KW-1185">Reference proteome</keyword>
<feature type="compositionally biased region" description="Low complexity" evidence="1">
    <location>
        <begin position="255"/>
        <end position="266"/>
    </location>
</feature>
<dbReference type="EMBL" id="WJXW01000008">
    <property type="protein sequence ID" value="KAF9733970.1"/>
    <property type="molecule type" value="Genomic_DNA"/>
</dbReference>
<feature type="region of interest" description="Disordered" evidence="1">
    <location>
        <begin position="229"/>
        <end position="286"/>
    </location>
</feature>
<dbReference type="OrthoDB" id="5430622at2759"/>
<proteinExistence type="predicted"/>